<dbReference type="SUPFAM" id="SSF53155">
    <property type="entry name" value="Methylated DNA-protein cysteine methyltransferase domain"/>
    <property type="match status" value="1"/>
</dbReference>
<dbReference type="PROSITE" id="PS00374">
    <property type="entry name" value="MGMT"/>
    <property type="match status" value="1"/>
</dbReference>
<evidence type="ECO:0000256" key="11">
    <source>
        <dbReference type="ARBA" id="ARBA00023159"/>
    </source>
</evidence>
<keyword evidence="12" id="KW-0234">DNA repair</keyword>
<evidence type="ECO:0000256" key="6">
    <source>
        <dbReference type="ARBA" id="ARBA00022679"/>
    </source>
</evidence>
<evidence type="ECO:0000256" key="4">
    <source>
        <dbReference type="ARBA" id="ARBA00022553"/>
    </source>
</evidence>
<comment type="similarity">
    <text evidence="2">Belongs to the MGMT family.</text>
</comment>
<evidence type="ECO:0000256" key="2">
    <source>
        <dbReference type="ARBA" id="ARBA00008711"/>
    </source>
</evidence>
<evidence type="ECO:0000256" key="8">
    <source>
        <dbReference type="ARBA" id="ARBA00022763"/>
    </source>
</evidence>
<dbReference type="GO" id="GO:0043565">
    <property type="term" value="F:sequence-specific DNA binding"/>
    <property type="evidence" value="ECO:0007669"/>
    <property type="project" value="InterPro"/>
</dbReference>
<dbReference type="InterPro" id="IPR018060">
    <property type="entry name" value="HTH_AraC"/>
</dbReference>
<dbReference type="PROSITE" id="PS01124">
    <property type="entry name" value="HTH_ARAC_FAMILY_2"/>
    <property type="match status" value="1"/>
</dbReference>
<dbReference type="InterPro" id="IPR036631">
    <property type="entry name" value="MGMT_N_sf"/>
</dbReference>
<comment type="caution">
    <text evidence="17">The sequence shown here is derived from an EMBL/GenBank/DDBJ whole genome shotgun (WGS) entry which is preliminary data.</text>
</comment>
<feature type="binding site" evidence="15">
    <location>
        <position position="78"/>
    </location>
    <ligand>
        <name>Zn(2+)</name>
        <dbReference type="ChEBI" id="CHEBI:29105"/>
    </ligand>
</feature>
<evidence type="ECO:0000256" key="5">
    <source>
        <dbReference type="ARBA" id="ARBA00022603"/>
    </source>
</evidence>
<feature type="binding site" evidence="15">
    <location>
        <position position="51"/>
    </location>
    <ligand>
        <name>Zn(2+)</name>
        <dbReference type="ChEBI" id="CHEBI:29105"/>
    </ligand>
</feature>
<dbReference type="InterPro" id="IPR035451">
    <property type="entry name" value="Ada-like_dom_sf"/>
</dbReference>
<dbReference type="GO" id="GO:0003700">
    <property type="term" value="F:DNA-binding transcription factor activity"/>
    <property type="evidence" value="ECO:0007669"/>
    <property type="project" value="InterPro"/>
</dbReference>
<sequence>MTHHLAPAPLLALTLPSEDVLYAALLARDPAFDGRAYVGVTSTGIFCRLTCPARKPLRANCRFFSSPADCLAAGFRACLRCHPLAPEAAADPCIAALTSALEADPARRWREADVAGLGFDPSTVRRSFRRQFGMTFLEMARQRRLREGMATLAAGGRVIEAQFDAGFDSPAAFRAAFARLLGAAPAEMKGALLQADWIDTPIGPMIAVADKRSLHLLEFADRKALPAELARLRKMAGGIGLGRPQPIDQMADELGAFFAGTSARFDTPLALHGSAFTRAVWEILRQIPPGTTRSYGDIARDMGCPEAARAVARANGANQIALVIPCHRVIGADGALTGYGGGLWRKQRLIELERGYALRHDRQPDDIGQRADGGEAGQP</sequence>
<keyword evidence="8" id="KW-0227">DNA damage</keyword>
<gene>
    <name evidence="17" type="ORF">GS660_08325</name>
</gene>
<dbReference type="InterPro" id="IPR036388">
    <property type="entry name" value="WH-like_DNA-bd_sf"/>
</dbReference>
<dbReference type="FunFam" id="1.10.10.10:FF:000214">
    <property type="entry name" value="Methylated-DNA--protein-cysteine methyltransferase"/>
    <property type="match status" value="1"/>
</dbReference>
<dbReference type="GO" id="GO:0003908">
    <property type="term" value="F:methylated-DNA-[protein]-cysteine S-methyltransferase activity"/>
    <property type="evidence" value="ECO:0007669"/>
    <property type="project" value="UniProtKB-EC"/>
</dbReference>
<evidence type="ECO:0000313" key="17">
    <source>
        <dbReference type="EMBL" id="MZQ89106.1"/>
    </source>
</evidence>
<dbReference type="InterPro" id="IPR014048">
    <property type="entry name" value="MethylDNA_cys_MeTrfase_DNA-bd"/>
</dbReference>
<evidence type="ECO:0000256" key="14">
    <source>
        <dbReference type="PIRSR" id="PIRSR000409-1"/>
    </source>
</evidence>
<dbReference type="RefSeq" id="WP_161345364.1">
    <property type="nucleotide sequence ID" value="NZ_BMGW01000004.1"/>
</dbReference>
<feature type="binding site" evidence="15">
    <location>
        <position position="81"/>
    </location>
    <ligand>
        <name>Zn(2+)</name>
        <dbReference type="ChEBI" id="CHEBI:29105"/>
    </ligand>
</feature>
<dbReference type="InterPro" id="IPR016221">
    <property type="entry name" value="Bifunct_regulatory_prot_Ada"/>
</dbReference>
<dbReference type="CDD" id="cd06445">
    <property type="entry name" value="ATase"/>
    <property type="match status" value="1"/>
</dbReference>
<feature type="domain" description="HTH araC/xylS-type" evidence="16">
    <location>
        <begin position="117"/>
        <end position="191"/>
    </location>
</feature>
<dbReference type="GO" id="GO:0032259">
    <property type="term" value="P:methylation"/>
    <property type="evidence" value="ECO:0007669"/>
    <property type="project" value="UniProtKB-KW"/>
</dbReference>
<evidence type="ECO:0000256" key="3">
    <source>
        <dbReference type="ARBA" id="ARBA00011918"/>
    </source>
</evidence>
<evidence type="ECO:0000256" key="13">
    <source>
        <dbReference type="ARBA" id="ARBA00049348"/>
    </source>
</evidence>
<dbReference type="PANTHER" id="PTHR10815">
    <property type="entry name" value="METHYLATED-DNA--PROTEIN-CYSTEINE METHYLTRANSFERASE"/>
    <property type="match status" value="1"/>
</dbReference>
<dbReference type="FunFam" id="3.30.160.70:FF:000001">
    <property type="entry name" value="Methylated-DNA--protein-cysteine methyltransferase"/>
    <property type="match status" value="1"/>
</dbReference>
<keyword evidence="5 17" id="KW-0489">Methyltransferase</keyword>
<dbReference type="SUPFAM" id="SSF57884">
    <property type="entry name" value="Ada DNA repair protein, N-terminal domain (N-Ada 10)"/>
    <property type="match status" value="1"/>
</dbReference>
<keyword evidence="9 15" id="KW-0862">Zinc</keyword>
<evidence type="ECO:0000256" key="15">
    <source>
        <dbReference type="PIRSR" id="PIRSR000409-3"/>
    </source>
</evidence>
<dbReference type="InterPro" id="IPR004026">
    <property type="entry name" value="Ada_DNA_repair_Zn-bd"/>
</dbReference>
<dbReference type="EC" id="2.1.1.63" evidence="3"/>
<dbReference type="InterPro" id="IPR036217">
    <property type="entry name" value="MethylDNA_cys_MeTrfase_DNAb"/>
</dbReference>
<evidence type="ECO:0000256" key="12">
    <source>
        <dbReference type="ARBA" id="ARBA00023204"/>
    </source>
</evidence>
<dbReference type="EMBL" id="WWNR01000004">
    <property type="protein sequence ID" value="MZQ89106.1"/>
    <property type="molecule type" value="Genomic_DNA"/>
</dbReference>
<keyword evidence="7 15" id="KW-0479">Metal-binding</keyword>
<dbReference type="PANTHER" id="PTHR10815:SF5">
    <property type="entry name" value="METHYLATED-DNA--PROTEIN-CYSTEINE METHYLTRANSFERASE"/>
    <property type="match status" value="1"/>
</dbReference>
<feature type="binding site" evidence="15">
    <location>
        <position position="47"/>
    </location>
    <ligand>
        <name>Zn(2+)</name>
        <dbReference type="ChEBI" id="CHEBI:29105"/>
    </ligand>
</feature>
<evidence type="ECO:0000256" key="1">
    <source>
        <dbReference type="ARBA" id="ARBA00001286"/>
    </source>
</evidence>
<dbReference type="SUPFAM" id="SSF46767">
    <property type="entry name" value="Methylated DNA-protein cysteine methyltransferase, C-terminal domain"/>
    <property type="match status" value="1"/>
</dbReference>
<accession>A0A6L8VHC2</accession>
<dbReference type="Pfam" id="PF01035">
    <property type="entry name" value="DNA_binding_1"/>
    <property type="match status" value="1"/>
</dbReference>
<dbReference type="InterPro" id="IPR001497">
    <property type="entry name" value="MethylDNA_cys_MeTrfase_AS"/>
</dbReference>
<dbReference type="GO" id="GO:0006281">
    <property type="term" value="P:DNA repair"/>
    <property type="evidence" value="ECO:0007669"/>
    <property type="project" value="UniProtKB-KW"/>
</dbReference>
<comment type="cofactor">
    <cofactor evidence="15">
        <name>Zn(2+)</name>
        <dbReference type="ChEBI" id="CHEBI:29105"/>
    </cofactor>
    <text evidence="15">Binds 1 zinc ion per subunit.</text>
</comment>
<dbReference type="Pfam" id="PF02805">
    <property type="entry name" value="Ada_Zn_binding"/>
    <property type="match status" value="1"/>
</dbReference>
<comment type="catalytic activity">
    <reaction evidence="1">
        <text>a 4-O-methyl-thymidine in DNA + L-cysteinyl-[protein] = a thymidine in DNA + S-methyl-L-cysteinyl-[protein]</text>
        <dbReference type="Rhea" id="RHEA:53428"/>
        <dbReference type="Rhea" id="RHEA-COMP:10131"/>
        <dbReference type="Rhea" id="RHEA-COMP:10132"/>
        <dbReference type="Rhea" id="RHEA-COMP:13555"/>
        <dbReference type="Rhea" id="RHEA-COMP:13556"/>
        <dbReference type="ChEBI" id="CHEBI:29950"/>
        <dbReference type="ChEBI" id="CHEBI:82612"/>
        <dbReference type="ChEBI" id="CHEBI:137386"/>
        <dbReference type="ChEBI" id="CHEBI:137387"/>
        <dbReference type="EC" id="2.1.1.63"/>
    </reaction>
</comment>
<evidence type="ECO:0000256" key="10">
    <source>
        <dbReference type="ARBA" id="ARBA00023125"/>
    </source>
</evidence>
<dbReference type="SMART" id="SM00342">
    <property type="entry name" value="HTH_ARAC"/>
    <property type="match status" value="1"/>
</dbReference>
<dbReference type="AlphaFoldDB" id="A0A6L8VHC2"/>
<reference evidence="17 18" key="1">
    <citation type="submission" date="2020-01" db="EMBL/GenBank/DDBJ databases">
        <title>Frigidibacter albus SP32T (=CGMCC 1.13995T).</title>
        <authorList>
            <person name="Liao X."/>
        </authorList>
    </citation>
    <scope>NUCLEOTIDE SEQUENCE [LARGE SCALE GENOMIC DNA]</scope>
    <source>
        <strain evidence="17 18">SP32</strain>
    </source>
</reference>
<keyword evidence="10" id="KW-0238">DNA-binding</keyword>
<name>A0A6L8VHC2_9RHOB</name>
<evidence type="ECO:0000259" key="16">
    <source>
        <dbReference type="PROSITE" id="PS01124"/>
    </source>
</evidence>
<dbReference type="Gene3D" id="1.10.10.60">
    <property type="entry name" value="Homeodomain-like"/>
    <property type="match status" value="1"/>
</dbReference>
<dbReference type="PIRSF" id="PIRSF000409">
    <property type="entry name" value="Ada"/>
    <property type="match status" value="1"/>
</dbReference>
<dbReference type="Proteomes" id="UP000477083">
    <property type="component" value="Unassembled WGS sequence"/>
</dbReference>
<proteinExistence type="inferred from homology"/>
<dbReference type="Gene3D" id="3.40.10.10">
    <property type="entry name" value="DNA Methylphosphotriester Repair Domain"/>
    <property type="match status" value="1"/>
</dbReference>
<feature type="active site" description="Nucleophile; methyl group acceptor from methylphosphotriester" evidence="14">
    <location>
        <position position="47"/>
    </location>
</feature>
<keyword evidence="18" id="KW-1185">Reference proteome</keyword>
<protein>
    <recommendedName>
        <fullName evidence="3">methylated-DNA--[protein]-cysteine S-methyltransferase</fullName>
        <ecNumber evidence="3">2.1.1.63</ecNumber>
    </recommendedName>
</protein>
<dbReference type="Gene3D" id="1.10.10.10">
    <property type="entry name" value="Winged helix-like DNA-binding domain superfamily/Winged helix DNA-binding domain"/>
    <property type="match status" value="1"/>
</dbReference>
<dbReference type="Gene3D" id="3.30.160.70">
    <property type="entry name" value="Methylated DNA-protein cysteine methyltransferase domain"/>
    <property type="match status" value="1"/>
</dbReference>
<keyword evidence="11" id="KW-0010">Activator</keyword>
<evidence type="ECO:0000313" key="18">
    <source>
        <dbReference type="Proteomes" id="UP000477083"/>
    </source>
</evidence>
<dbReference type="GO" id="GO:0008270">
    <property type="term" value="F:zinc ion binding"/>
    <property type="evidence" value="ECO:0007669"/>
    <property type="project" value="InterPro"/>
</dbReference>
<dbReference type="Pfam" id="PF12833">
    <property type="entry name" value="HTH_18"/>
    <property type="match status" value="1"/>
</dbReference>
<feature type="active site" description="Nucleophile; methyl group acceptor from either O6-methylguanine or O4-methylthymine" evidence="14">
    <location>
        <position position="326"/>
    </location>
</feature>
<keyword evidence="6 17" id="KW-0808">Transferase</keyword>
<comment type="catalytic activity">
    <reaction evidence="13">
        <text>a 6-O-methyl-2'-deoxyguanosine in DNA + L-cysteinyl-[protein] = S-methyl-L-cysteinyl-[protein] + a 2'-deoxyguanosine in DNA</text>
        <dbReference type="Rhea" id="RHEA:24000"/>
        <dbReference type="Rhea" id="RHEA-COMP:10131"/>
        <dbReference type="Rhea" id="RHEA-COMP:10132"/>
        <dbReference type="Rhea" id="RHEA-COMP:11367"/>
        <dbReference type="Rhea" id="RHEA-COMP:11368"/>
        <dbReference type="ChEBI" id="CHEBI:29950"/>
        <dbReference type="ChEBI" id="CHEBI:82612"/>
        <dbReference type="ChEBI" id="CHEBI:85445"/>
        <dbReference type="ChEBI" id="CHEBI:85448"/>
        <dbReference type="EC" id="2.1.1.63"/>
    </reaction>
</comment>
<evidence type="ECO:0000256" key="9">
    <source>
        <dbReference type="ARBA" id="ARBA00022833"/>
    </source>
</evidence>
<organism evidence="17 18">
    <name type="scientific">Frigidibacter albus</name>
    <dbReference type="NCBI Taxonomy" id="1465486"/>
    <lineage>
        <taxon>Bacteria</taxon>
        <taxon>Pseudomonadati</taxon>
        <taxon>Pseudomonadota</taxon>
        <taxon>Alphaproteobacteria</taxon>
        <taxon>Rhodobacterales</taxon>
        <taxon>Paracoccaceae</taxon>
        <taxon>Frigidibacter</taxon>
    </lineage>
</organism>
<dbReference type="NCBIfam" id="TIGR00589">
    <property type="entry name" value="ogt"/>
    <property type="match status" value="1"/>
</dbReference>
<dbReference type="OrthoDB" id="9802228at2"/>
<evidence type="ECO:0000256" key="7">
    <source>
        <dbReference type="ARBA" id="ARBA00022723"/>
    </source>
</evidence>
<keyword evidence="4" id="KW-0597">Phosphoprotein</keyword>